<dbReference type="Proteomes" id="UP000738359">
    <property type="component" value="Unassembled WGS sequence"/>
</dbReference>
<accession>A0A9P6J3Y3</accession>
<feature type="region of interest" description="Disordered" evidence="1">
    <location>
        <begin position="129"/>
        <end position="257"/>
    </location>
</feature>
<dbReference type="Pfam" id="PF05203">
    <property type="entry name" value="Hom_end_hint"/>
    <property type="match status" value="1"/>
</dbReference>
<feature type="non-terminal residue" evidence="3">
    <location>
        <position position="1"/>
    </location>
</feature>
<comment type="caution">
    <text evidence="3">The sequence shown here is derived from an EMBL/GenBank/DDBJ whole genome shotgun (WGS) entry which is preliminary data.</text>
</comment>
<evidence type="ECO:0000259" key="2">
    <source>
        <dbReference type="Pfam" id="PF05203"/>
    </source>
</evidence>
<dbReference type="Gene3D" id="2.170.16.10">
    <property type="entry name" value="Hedgehog/Intein (Hint) domain"/>
    <property type="match status" value="1"/>
</dbReference>
<name>A0A9P6J3Y3_MORAP</name>
<dbReference type="InterPro" id="IPR036844">
    <property type="entry name" value="Hint_dom_sf"/>
</dbReference>
<sequence length="402" mass="43951">MRSKLNEDTIGHEDSSVFSTTTTSHSRREVPWSHFPDKDFTLDLGDTNDGGGNDIHDDEDYVCHDESHDDTDFSEDEFVDKVDTGGINNGTVPAMRQTCGSNQYGELLGRAAQFGKPYLPQGDQEKLAMDTSKGSAMNSSHSIGNQLGSRNSRAVSHKTIRNSGSAISGAFSTSWSTGSLSDTTATADDGCKTKNRVQRRVSGGGRSGESDFKRTNNRSSNLRNEKGGQLSGLDDNDDSASDSSESEDDDAPNIDIGFGMNTRVFMADGTTKRIKNIQPGEYVLGPDREPRAVITTSIGRSLMIQVRELTQNVVHRPDSTDNHFGLVTFICTPKQGLRLATGQCQGNHVRHDVKQGLHVVNFHQLKRMQDSMIVVHSSKSFQDSLPNARQEADAFARSRSKD</sequence>
<evidence type="ECO:0000313" key="3">
    <source>
        <dbReference type="EMBL" id="KAF9960671.1"/>
    </source>
</evidence>
<dbReference type="EMBL" id="JAAAHY010000616">
    <property type="protein sequence ID" value="KAF9960671.1"/>
    <property type="molecule type" value="Genomic_DNA"/>
</dbReference>
<dbReference type="InterPro" id="IPR007868">
    <property type="entry name" value="Hom_end_hint"/>
</dbReference>
<protein>
    <submittedName>
        <fullName evidence="3">H(+)-transporting V1 sector ATPase subunit A</fullName>
    </submittedName>
</protein>
<dbReference type="SUPFAM" id="SSF51294">
    <property type="entry name" value="Hedgehog/intein (Hint) domain"/>
    <property type="match status" value="1"/>
</dbReference>
<feature type="domain" description="Hom-end-associated Hint" evidence="2">
    <location>
        <begin position="258"/>
        <end position="399"/>
    </location>
</feature>
<organism evidence="3 4">
    <name type="scientific">Mortierella alpina</name>
    <name type="common">Oleaginous fungus</name>
    <name type="synonym">Mortierella renispora</name>
    <dbReference type="NCBI Taxonomy" id="64518"/>
    <lineage>
        <taxon>Eukaryota</taxon>
        <taxon>Fungi</taxon>
        <taxon>Fungi incertae sedis</taxon>
        <taxon>Mucoromycota</taxon>
        <taxon>Mortierellomycotina</taxon>
        <taxon>Mortierellomycetes</taxon>
        <taxon>Mortierellales</taxon>
        <taxon>Mortierellaceae</taxon>
        <taxon>Mortierella</taxon>
    </lineage>
</organism>
<feature type="compositionally biased region" description="Basic and acidic residues" evidence="1">
    <location>
        <begin position="1"/>
        <end position="15"/>
    </location>
</feature>
<dbReference type="AlphaFoldDB" id="A0A9P6J3Y3"/>
<feature type="region of interest" description="Disordered" evidence="1">
    <location>
        <begin position="1"/>
        <end position="55"/>
    </location>
</feature>
<dbReference type="GO" id="GO:0030908">
    <property type="term" value="P:protein splicing"/>
    <property type="evidence" value="ECO:0007669"/>
    <property type="project" value="InterPro"/>
</dbReference>
<reference evidence="3" key="1">
    <citation type="journal article" date="2020" name="Fungal Divers.">
        <title>Resolving the Mortierellaceae phylogeny through synthesis of multi-gene phylogenetics and phylogenomics.</title>
        <authorList>
            <person name="Vandepol N."/>
            <person name="Liber J."/>
            <person name="Desiro A."/>
            <person name="Na H."/>
            <person name="Kennedy M."/>
            <person name="Barry K."/>
            <person name="Grigoriev I.V."/>
            <person name="Miller A.N."/>
            <person name="O'Donnell K."/>
            <person name="Stajich J.E."/>
            <person name="Bonito G."/>
        </authorList>
    </citation>
    <scope>NUCLEOTIDE SEQUENCE</scope>
    <source>
        <strain evidence="3">CK1249</strain>
    </source>
</reference>
<feature type="compositionally biased region" description="Acidic residues" evidence="1">
    <location>
        <begin position="234"/>
        <end position="252"/>
    </location>
</feature>
<feature type="compositionally biased region" description="Polar residues" evidence="1">
    <location>
        <begin position="161"/>
        <end position="186"/>
    </location>
</feature>
<proteinExistence type="predicted"/>
<gene>
    <name evidence="3" type="primary">VMA1_1</name>
    <name evidence="3" type="ORF">BGZ70_008519</name>
</gene>
<feature type="compositionally biased region" description="Polar residues" evidence="1">
    <location>
        <begin position="132"/>
        <end position="154"/>
    </location>
</feature>
<keyword evidence="4" id="KW-1185">Reference proteome</keyword>
<evidence type="ECO:0000313" key="4">
    <source>
        <dbReference type="Proteomes" id="UP000738359"/>
    </source>
</evidence>
<evidence type="ECO:0000256" key="1">
    <source>
        <dbReference type="SAM" id="MobiDB-lite"/>
    </source>
</evidence>
<dbReference type="OrthoDB" id="2436764at2759"/>
<feature type="compositionally biased region" description="Basic and acidic residues" evidence="1">
    <location>
        <begin position="26"/>
        <end position="41"/>
    </location>
</feature>